<dbReference type="Gene3D" id="3.40.50.200">
    <property type="entry name" value="Peptidase S8/S53 domain"/>
    <property type="match status" value="1"/>
</dbReference>
<dbReference type="SUPFAM" id="SSF52743">
    <property type="entry name" value="Subtilisin-like"/>
    <property type="match status" value="1"/>
</dbReference>
<dbReference type="RefSeq" id="XP_065962877.1">
    <property type="nucleotide sequence ID" value="XM_066107209.1"/>
</dbReference>
<protein>
    <submittedName>
        <fullName evidence="1">Uncharacterized protein</fullName>
    </submittedName>
</protein>
<proteinExistence type="predicted"/>
<dbReference type="InterPro" id="IPR036852">
    <property type="entry name" value="Peptidase_S8/S53_dom_sf"/>
</dbReference>
<dbReference type="GO" id="GO:0006508">
    <property type="term" value="P:proteolysis"/>
    <property type="evidence" value="ECO:0007669"/>
    <property type="project" value="InterPro"/>
</dbReference>
<accession>A0A834VQF7</accession>
<gene>
    <name evidence="1" type="ORF">PtrM4_097150</name>
</gene>
<evidence type="ECO:0000313" key="1">
    <source>
        <dbReference type="EMBL" id="KAF7572215.1"/>
    </source>
</evidence>
<comment type="caution">
    <text evidence="1">The sequence shown here is derived from an EMBL/GenBank/DDBJ whole genome shotgun (WGS) entry which is preliminary data.</text>
</comment>
<name>A0A834VQF7_9PLEO</name>
<dbReference type="AlphaFoldDB" id="A0A834VQF7"/>
<evidence type="ECO:0000313" key="2">
    <source>
        <dbReference type="Proteomes" id="UP000245464"/>
    </source>
</evidence>
<dbReference type="GeneID" id="90956385"/>
<dbReference type="KEGG" id="ptrr:90956385"/>
<organism evidence="1 2">
    <name type="scientific">Pyrenophora tritici-repentis</name>
    <dbReference type="NCBI Taxonomy" id="45151"/>
    <lineage>
        <taxon>Eukaryota</taxon>
        <taxon>Fungi</taxon>
        <taxon>Dikarya</taxon>
        <taxon>Ascomycota</taxon>
        <taxon>Pezizomycotina</taxon>
        <taxon>Dothideomycetes</taxon>
        <taxon>Pleosporomycetidae</taxon>
        <taxon>Pleosporales</taxon>
        <taxon>Pleosporineae</taxon>
        <taxon>Pleosporaceae</taxon>
        <taxon>Pyrenophora</taxon>
    </lineage>
</organism>
<dbReference type="GO" id="GO:0004252">
    <property type="term" value="F:serine-type endopeptidase activity"/>
    <property type="evidence" value="ECO:0007669"/>
    <property type="project" value="InterPro"/>
</dbReference>
<reference evidence="1 2" key="1">
    <citation type="journal article" date="2018" name="BMC Genomics">
        <title>Comparative genomics of the wheat fungal pathogen Pyrenophora tritici-repentis reveals chromosomal variations and genome plasticity.</title>
        <authorList>
            <person name="Moolhuijzen P."/>
            <person name="See P.T."/>
            <person name="Hane J.K."/>
            <person name="Shi G."/>
            <person name="Liu Z."/>
            <person name="Oliver R.P."/>
            <person name="Moffat C.S."/>
        </authorList>
    </citation>
    <scope>NUCLEOTIDE SEQUENCE [LARGE SCALE GENOMIC DNA]</scope>
    <source>
        <strain evidence="1">M4</strain>
    </source>
</reference>
<dbReference type="Proteomes" id="UP000245464">
    <property type="component" value="Chromosome 4"/>
</dbReference>
<sequence length="72" mass="7864">MKLALQGVSVIFASGDSGVANTYNSVYPNACLNEVYGYVDPNGKRFSPSFPAYMSVYYGCGRYGSKVCVDQW</sequence>
<dbReference type="EMBL" id="NQIK02000004">
    <property type="protein sequence ID" value="KAF7572215.1"/>
    <property type="molecule type" value="Genomic_DNA"/>
</dbReference>